<protein>
    <submittedName>
        <fullName evidence="1">Uncharacterized protein</fullName>
    </submittedName>
</protein>
<dbReference type="AlphaFoldDB" id="A0A8K0G521"/>
<name>A0A8K0G521_IGNLU</name>
<reference evidence="1" key="1">
    <citation type="submission" date="2019-08" db="EMBL/GenBank/DDBJ databases">
        <title>The genome of the North American firefly Photinus pyralis.</title>
        <authorList>
            <consortium name="Photinus pyralis genome working group"/>
            <person name="Fallon T.R."/>
            <person name="Sander Lower S.E."/>
            <person name="Weng J.-K."/>
        </authorList>
    </citation>
    <scope>NUCLEOTIDE SEQUENCE</scope>
    <source>
        <strain evidence="1">TRF0915ILg1</strain>
        <tissue evidence="1">Whole body</tissue>
    </source>
</reference>
<evidence type="ECO:0000313" key="2">
    <source>
        <dbReference type="Proteomes" id="UP000801492"/>
    </source>
</evidence>
<gene>
    <name evidence="1" type="ORF">ILUMI_17441</name>
</gene>
<dbReference type="EMBL" id="VTPC01074367">
    <property type="protein sequence ID" value="KAF2888732.1"/>
    <property type="molecule type" value="Genomic_DNA"/>
</dbReference>
<organism evidence="1 2">
    <name type="scientific">Ignelater luminosus</name>
    <name type="common">Cucubano</name>
    <name type="synonym">Pyrophorus luminosus</name>
    <dbReference type="NCBI Taxonomy" id="2038154"/>
    <lineage>
        <taxon>Eukaryota</taxon>
        <taxon>Metazoa</taxon>
        <taxon>Ecdysozoa</taxon>
        <taxon>Arthropoda</taxon>
        <taxon>Hexapoda</taxon>
        <taxon>Insecta</taxon>
        <taxon>Pterygota</taxon>
        <taxon>Neoptera</taxon>
        <taxon>Endopterygota</taxon>
        <taxon>Coleoptera</taxon>
        <taxon>Polyphaga</taxon>
        <taxon>Elateriformia</taxon>
        <taxon>Elateroidea</taxon>
        <taxon>Elateridae</taxon>
        <taxon>Agrypninae</taxon>
        <taxon>Pyrophorini</taxon>
        <taxon>Ignelater</taxon>
    </lineage>
</organism>
<keyword evidence="2" id="KW-1185">Reference proteome</keyword>
<sequence>MPGNYKQTLMLKSWSQEDMNQAMEAVGEDAMGWFMTSKRFNVPQAMLTSSLSAGSKNTNISLRAPQPTLGARAKAFDKLQVMRFFALLEKIVTDEEIPAHKELFLPSEVTENDIKMNAEEMNIAGVPANIAQNVEGPSLSPTILTGQDDI</sequence>
<evidence type="ECO:0000313" key="1">
    <source>
        <dbReference type="EMBL" id="KAF2888732.1"/>
    </source>
</evidence>
<comment type="caution">
    <text evidence="1">The sequence shown here is derived from an EMBL/GenBank/DDBJ whole genome shotgun (WGS) entry which is preliminary data.</text>
</comment>
<proteinExistence type="predicted"/>
<dbReference type="Proteomes" id="UP000801492">
    <property type="component" value="Unassembled WGS sequence"/>
</dbReference>
<accession>A0A8K0G521</accession>